<dbReference type="GO" id="GO:0005524">
    <property type="term" value="F:ATP binding"/>
    <property type="evidence" value="ECO:0007669"/>
    <property type="project" value="UniProtKB-KW"/>
</dbReference>
<dbReference type="InterPro" id="IPR036890">
    <property type="entry name" value="HATPase_C_sf"/>
</dbReference>
<keyword evidence="9" id="KW-0802">TPR repeat</keyword>
<dbReference type="SMART" id="SM00028">
    <property type="entry name" value="TPR"/>
    <property type="match status" value="5"/>
</dbReference>
<feature type="repeat" description="TPR" evidence="9">
    <location>
        <begin position="205"/>
        <end position="238"/>
    </location>
</feature>
<dbReference type="EC" id="2.7.13.3" evidence="2"/>
<dbReference type="GO" id="GO:0046983">
    <property type="term" value="F:protein dimerization activity"/>
    <property type="evidence" value="ECO:0007669"/>
    <property type="project" value="InterPro"/>
</dbReference>
<proteinExistence type="predicted"/>
<keyword evidence="6" id="KW-0418">Kinase</keyword>
<dbReference type="PROSITE" id="PS50109">
    <property type="entry name" value="HIS_KIN"/>
    <property type="match status" value="1"/>
</dbReference>
<keyword evidence="5" id="KW-0547">Nucleotide-binding</keyword>
<evidence type="ECO:0000313" key="13">
    <source>
        <dbReference type="Proteomes" id="UP000175968"/>
    </source>
</evidence>
<dbReference type="KEGG" id="fgl:EM308_15645"/>
<evidence type="ECO:0000256" key="5">
    <source>
        <dbReference type="ARBA" id="ARBA00022741"/>
    </source>
</evidence>
<evidence type="ECO:0000256" key="2">
    <source>
        <dbReference type="ARBA" id="ARBA00012438"/>
    </source>
</evidence>
<feature type="transmembrane region" description="Helical" evidence="10">
    <location>
        <begin position="388"/>
        <end position="407"/>
    </location>
</feature>
<dbReference type="Gene3D" id="1.20.5.1930">
    <property type="match status" value="1"/>
</dbReference>
<dbReference type="InterPro" id="IPR005467">
    <property type="entry name" value="His_kinase_dom"/>
</dbReference>
<keyword evidence="10" id="KW-0472">Membrane</keyword>
<evidence type="ECO:0000256" key="6">
    <source>
        <dbReference type="ARBA" id="ARBA00022777"/>
    </source>
</evidence>
<dbReference type="Gene3D" id="1.25.40.10">
    <property type="entry name" value="Tetratricopeptide repeat domain"/>
    <property type="match status" value="3"/>
</dbReference>
<name>A0AAC9I7N0_9FLAO</name>
<dbReference type="Gene3D" id="3.30.565.10">
    <property type="entry name" value="Histidine kinase-like ATPase, C-terminal domain"/>
    <property type="match status" value="1"/>
</dbReference>
<feature type="domain" description="Histidine kinase" evidence="11">
    <location>
        <begin position="450"/>
        <end position="636"/>
    </location>
</feature>
<dbReference type="CDD" id="cd16917">
    <property type="entry name" value="HATPase_UhpB-NarQ-NarX-like"/>
    <property type="match status" value="1"/>
</dbReference>
<keyword evidence="10" id="KW-0812">Transmembrane</keyword>
<dbReference type="InterPro" id="IPR011990">
    <property type="entry name" value="TPR-like_helical_dom_sf"/>
</dbReference>
<evidence type="ECO:0000259" key="11">
    <source>
        <dbReference type="PROSITE" id="PS50109"/>
    </source>
</evidence>
<evidence type="ECO:0000313" key="12">
    <source>
        <dbReference type="EMBL" id="AOW10806.1"/>
    </source>
</evidence>
<dbReference type="InterPro" id="IPR011712">
    <property type="entry name" value="Sig_transdc_His_kin_sub3_dim/P"/>
</dbReference>
<dbReference type="PROSITE" id="PS50005">
    <property type="entry name" value="TPR"/>
    <property type="match status" value="1"/>
</dbReference>
<keyword evidence="4" id="KW-0808">Transferase</keyword>
<keyword evidence="7" id="KW-0067">ATP-binding</keyword>
<dbReference type="InterPro" id="IPR003594">
    <property type="entry name" value="HATPase_dom"/>
</dbReference>
<dbReference type="RefSeq" id="WP_035635754.1">
    <property type="nucleotide sequence ID" value="NZ_CP017479.1"/>
</dbReference>
<reference evidence="12 13" key="1">
    <citation type="submission" date="2016-10" db="EMBL/GenBank/DDBJ databases">
        <title>Flavobacterium gilvum sp. nov., isolated from stream water.</title>
        <authorList>
            <person name="Shin S.-K."/>
            <person name="Cho Y.-J."/>
            <person name="Yi H."/>
        </authorList>
    </citation>
    <scope>NUCLEOTIDE SEQUENCE [LARGE SCALE GENOMIC DNA]</scope>
    <source>
        <strain evidence="12 13">EM1308</strain>
    </source>
</reference>
<keyword evidence="10" id="KW-1133">Transmembrane helix</keyword>
<evidence type="ECO:0000256" key="7">
    <source>
        <dbReference type="ARBA" id="ARBA00022840"/>
    </source>
</evidence>
<dbReference type="SUPFAM" id="SSF55874">
    <property type="entry name" value="ATPase domain of HSP90 chaperone/DNA topoisomerase II/histidine kinase"/>
    <property type="match status" value="1"/>
</dbReference>
<dbReference type="PANTHER" id="PTHR24421:SF10">
    <property type="entry name" value="NITRATE_NITRITE SENSOR PROTEIN NARQ"/>
    <property type="match status" value="1"/>
</dbReference>
<dbReference type="EMBL" id="CP017479">
    <property type="protein sequence ID" value="AOW10806.1"/>
    <property type="molecule type" value="Genomic_DNA"/>
</dbReference>
<dbReference type="SUPFAM" id="SSF48452">
    <property type="entry name" value="TPR-like"/>
    <property type="match status" value="2"/>
</dbReference>
<comment type="catalytic activity">
    <reaction evidence="1">
        <text>ATP + protein L-histidine = ADP + protein N-phospho-L-histidine.</text>
        <dbReference type="EC" id="2.7.13.3"/>
    </reaction>
</comment>
<dbReference type="InterPro" id="IPR019734">
    <property type="entry name" value="TPR_rpt"/>
</dbReference>
<evidence type="ECO:0000256" key="4">
    <source>
        <dbReference type="ARBA" id="ARBA00022679"/>
    </source>
</evidence>
<dbReference type="SMART" id="SM00387">
    <property type="entry name" value="HATPase_c"/>
    <property type="match status" value="1"/>
</dbReference>
<sequence>MSFKKLDEQHLNEEGEKKFLDTLYQKLQGQENDSVTRNLYFKIAFKYYDLNSLDKYLKVSRKVHELAIDKNDSLHIAKSLYYLGDYYDEKAQLDSAFSYYSQSEKVYNKVNDTLNTGRTKLYKAGVLFDAGIFSESEVEGIAALKLLKKTNNTRLIYECYNLIGISLKELNNCEESLKYFDLALKQLDQLERENYDKKKIAKSRIICFNNIGRVYEKLKEYPEAIRFYNKGLQTKDLKLNFPKSYALLLDNLAYSKMKEGEFNGVEKLLFESLKIRDSLDIEIGVMSCKINIGEYYLFKKDTPKALSYIKEGLTLSKKIKSSPHTIQALKLLMENDFKNKNDFTAQYFKINDSLQEVERITKNKFARIAFETDQVVEKNEILSERNTYIVIGSGIIILVLVGFFVIFRLKSRNKELSLIKEQQEANEKIYQLLLKQQSETERVRKEERNRIAMELHDGIINSVFATRFNLQQLDTTEKERKEMLVKELEKAEVEIRRISHDLSQNLLFEDKSFTEMITDLVKSQQNQSNTRFDLSLDKYIDWSSVSSASKMHIYRIIQEALQNINKYSKAKRCVIILLKTEDKITIRVWDNGIGFNPEKVKKGIGLRNMQERTEALNGELKITSEIGKGTRIEIVF</sequence>
<dbReference type="InterPro" id="IPR050482">
    <property type="entry name" value="Sensor_HK_TwoCompSys"/>
</dbReference>
<dbReference type="GO" id="GO:0016020">
    <property type="term" value="C:membrane"/>
    <property type="evidence" value="ECO:0007669"/>
    <property type="project" value="InterPro"/>
</dbReference>
<evidence type="ECO:0000256" key="9">
    <source>
        <dbReference type="PROSITE-ProRule" id="PRU00339"/>
    </source>
</evidence>
<dbReference type="Pfam" id="PF07730">
    <property type="entry name" value="HisKA_3"/>
    <property type="match status" value="1"/>
</dbReference>
<keyword evidence="13" id="KW-1185">Reference proteome</keyword>
<keyword evidence="8" id="KW-0902">Two-component regulatory system</keyword>
<accession>A0AAC9I7N0</accession>
<evidence type="ECO:0000256" key="3">
    <source>
        <dbReference type="ARBA" id="ARBA00022553"/>
    </source>
</evidence>
<evidence type="ECO:0000256" key="8">
    <source>
        <dbReference type="ARBA" id="ARBA00023012"/>
    </source>
</evidence>
<protein>
    <recommendedName>
        <fullName evidence="2">histidine kinase</fullName>
        <ecNumber evidence="2">2.7.13.3</ecNumber>
    </recommendedName>
</protein>
<organism evidence="12 13">
    <name type="scientific">Flavobacterium gilvum</name>
    <dbReference type="NCBI Taxonomy" id="1492737"/>
    <lineage>
        <taxon>Bacteria</taxon>
        <taxon>Pseudomonadati</taxon>
        <taxon>Bacteroidota</taxon>
        <taxon>Flavobacteriia</taxon>
        <taxon>Flavobacteriales</taxon>
        <taxon>Flavobacteriaceae</taxon>
        <taxon>Flavobacterium</taxon>
    </lineage>
</organism>
<dbReference type="PANTHER" id="PTHR24421">
    <property type="entry name" value="NITRATE/NITRITE SENSOR PROTEIN NARX-RELATED"/>
    <property type="match status" value="1"/>
</dbReference>
<evidence type="ECO:0000256" key="10">
    <source>
        <dbReference type="SAM" id="Phobius"/>
    </source>
</evidence>
<dbReference type="AlphaFoldDB" id="A0AAC9I7N0"/>
<dbReference type="Pfam" id="PF02518">
    <property type="entry name" value="HATPase_c"/>
    <property type="match status" value="1"/>
</dbReference>
<gene>
    <name evidence="12" type="ORF">EM308_15645</name>
</gene>
<dbReference type="GO" id="GO:0000155">
    <property type="term" value="F:phosphorelay sensor kinase activity"/>
    <property type="evidence" value="ECO:0007669"/>
    <property type="project" value="InterPro"/>
</dbReference>
<keyword evidence="3" id="KW-0597">Phosphoprotein</keyword>
<dbReference type="Proteomes" id="UP000175968">
    <property type="component" value="Chromosome"/>
</dbReference>
<evidence type="ECO:0000256" key="1">
    <source>
        <dbReference type="ARBA" id="ARBA00000085"/>
    </source>
</evidence>